<dbReference type="EMBL" id="VNHY01000001">
    <property type="protein sequence ID" value="TYP95226.1"/>
    <property type="molecule type" value="Genomic_DNA"/>
</dbReference>
<reference evidence="2 3" key="1">
    <citation type="submission" date="2019-07" db="EMBL/GenBank/DDBJ databases">
        <title>Genomic Encyclopedia of Archaeal and Bacterial Type Strains, Phase II (KMG-II): from individual species to whole genera.</title>
        <authorList>
            <person name="Goeker M."/>
        </authorList>
    </citation>
    <scope>NUCLEOTIDE SEQUENCE [LARGE SCALE GENOMIC DNA]</scope>
    <source>
        <strain evidence="2 3">DSM 21935</strain>
    </source>
</reference>
<keyword evidence="3" id="KW-1185">Reference proteome</keyword>
<dbReference type="AlphaFoldDB" id="A0A5D3YM51"/>
<proteinExistence type="predicted"/>
<protein>
    <recommendedName>
        <fullName evidence="4">DinB superfamily protein</fullName>
    </recommendedName>
</protein>
<name>A0A5D3YM51_9BACT</name>
<evidence type="ECO:0008006" key="4">
    <source>
        <dbReference type="Google" id="ProtNLM"/>
    </source>
</evidence>
<dbReference type="RefSeq" id="WP_148897903.1">
    <property type="nucleotide sequence ID" value="NZ_VNHY01000001.1"/>
</dbReference>
<evidence type="ECO:0000313" key="3">
    <source>
        <dbReference type="Proteomes" id="UP000324595"/>
    </source>
</evidence>
<gene>
    <name evidence="2" type="ORF">LX73_0522</name>
</gene>
<comment type="caution">
    <text evidence="2">The sequence shown here is derived from an EMBL/GenBank/DDBJ whole genome shotgun (WGS) entry which is preliminary data.</text>
</comment>
<dbReference type="OrthoDB" id="1524252at2"/>
<sequence length="188" mass="22251">MTDHNVTQDDLNNLIEDVTYLQDEAEAMQYVIDSVPYDKSPPEGRSIAEMLLIIDHAQISYYRPLIEEAVDSNDPVNLDNVTHFRDSFEYNEDEDLDIQKVLRKLAKHRAGLANTIDNIPLIDWETVVYRNNQEVTLFNFVREMIRFERTTLNDIADQIMVLKKDQQHKREIQNRREQRENQHHPQNS</sequence>
<evidence type="ECO:0000313" key="2">
    <source>
        <dbReference type="EMBL" id="TYP95226.1"/>
    </source>
</evidence>
<evidence type="ECO:0000256" key="1">
    <source>
        <dbReference type="SAM" id="MobiDB-lite"/>
    </source>
</evidence>
<dbReference type="Proteomes" id="UP000324595">
    <property type="component" value="Unassembled WGS sequence"/>
</dbReference>
<feature type="region of interest" description="Disordered" evidence="1">
    <location>
        <begin position="166"/>
        <end position="188"/>
    </location>
</feature>
<organism evidence="2 3">
    <name type="scientific">Fodinibius salinus</name>
    <dbReference type="NCBI Taxonomy" id="860790"/>
    <lineage>
        <taxon>Bacteria</taxon>
        <taxon>Pseudomonadati</taxon>
        <taxon>Balneolota</taxon>
        <taxon>Balneolia</taxon>
        <taxon>Balneolales</taxon>
        <taxon>Balneolaceae</taxon>
        <taxon>Fodinibius</taxon>
    </lineage>
</organism>
<accession>A0A5D3YM51</accession>